<dbReference type="Pfam" id="PF03489">
    <property type="entry name" value="SapB_2"/>
    <property type="match status" value="1"/>
</dbReference>
<dbReference type="OrthoDB" id="69496at2759"/>
<feature type="chain" id="PRO_5039337168" description="Saposin B-type domain-containing protein" evidence="2">
    <location>
        <begin position="23"/>
        <end position="132"/>
    </location>
</feature>
<keyword evidence="5" id="KW-1185">Reference proteome</keyword>
<evidence type="ECO:0000259" key="3">
    <source>
        <dbReference type="PROSITE" id="PS50015"/>
    </source>
</evidence>
<feature type="domain" description="Saposin B-type" evidence="3">
    <location>
        <begin position="47"/>
        <end position="127"/>
    </location>
</feature>
<dbReference type="InterPro" id="IPR011001">
    <property type="entry name" value="Saposin-like"/>
</dbReference>
<dbReference type="SUPFAM" id="SSF47862">
    <property type="entry name" value="Saposin"/>
    <property type="match status" value="1"/>
</dbReference>
<proteinExistence type="predicted"/>
<protein>
    <recommendedName>
        <fullName evidence="3">Saposin B-type domain-containing protein</fullName>
    </recommendedName>
</protein>
<keyword evidence="1" id="KW-1015">Disulfide bond</keyword>
<evidence type="ECO:0000313" key="4">
    <source>
        <dbReference type="EMBL" id="KAG7465959.1"/>
    </source>
</evidence>
<dbReference type="AlphaFoldDB" id="A0A9D3PR41"/>
<dbReference type="InterPro" id="IPR008139">
    <property type="entry name" value="SaposinB_dom"/>
</dbReference>
<dbReference type="Pfam" id="PF05184">
    <property type="entry name" value="SapB_1"/>
    <property type="match status" value="1"/>
</dbReference>
<dbReference type="InterPro" id="IPR007856">
    <property type="entry name" value="SapB_1"/>
</dbReference>
<dbReference type="SMART" id="SM00741">
    <property type="entry name" value="SapB"/>
    <property type="match status" value="1"/>
</dbReference>
<reference evidence="4" key="1">
    <citation type="submission" date="2021-01" db="EMBL/GenBank/DDBJ databases">
        <authorList>
            <person name="Zahm M."/>
            <person name="Roques C."/>
            <person name="Cabau C."/>
            <person name="Klopp C."/>
            <person name="Donnadieu C."/>
            <person name="Jouanno E."/>
            <person name="Lampietro C."/>
            <person name="Louis A."/>
            <person name="Herpin A."/>
            <person name="Echchiki A."/>
            <person name="Berthelot C."/>
            <person name="Parey E."/>
            <person name="Roest-Crollius H."/>
            <person name="Braasch I."/>
            <person name="Postlethwait J."/>
            <person name="Bobe J."/>
            <person name="Montfort J."/>
            <person name="Bouchez O."/>
            <person name="Begum T."/>
            <person name="Mejri S."/>
            <person name="Adams A."/>
            <person name="Chen W.-J."/>
            <person name="Guiguen Y."/>
        </authorList>
    </citation>
    <scope>NUCLEOTIDE SEQUENCE</scope>
    <source>
        <strain evidence="4">YG-15Mar2019-1</strain>
        <tissue evidence="4">Brain</tissue>
    </source>
</reference>
<dbReference type="PANTHER" id="PTHR15541">
    <property type="entry name" value="GRANULYSIN RELATED"/>
    <property type="match status" value="1"/>
</dbReference>
<evidence type="ECO:0000313" key="5">
    <source>
        <dbReference type="Proteomes" id="UP001046870"/>
    </source>
</evidence>
<sequence length="132" mass="14565">MSPAVAVFLLLMCSALPLDVQSHDSQLRDHSNEDVPEEMEAEGTAKIPVVCTVCKRIMESVQKKLSNDASKAEIIEKLHSVCQKLGPLKSACKNVVNKYLNKLAAELASHDDARTACVKLKLCKPKDFWEEA</sequence>
<dbReference type="InterPro" id="IPR008138">
    <property type="entry name" value="SapB_2"/>
</dbReference>
<gene>
    <name evidence="4" type="ORF">MATL_G00159660</name>
</gene>
<evidence type="ECO:0000256" key="2">
    <source>
        <dbReference type="SAM" id="SignalP"/>
    </source>
</evidence>
<dbReference type="Gene3D" id="1.10.225.10">
    <property type="entry name" value="Saposin-like"/>
    <property type="match status" value="1"/>
</dbReference>
<organism evidence="4 5">
    <name type="scientific">Megalops atlanticus</name>
    <name type="common">Tarpon</name>
    <name type="synonym">Clupea gigantea</name>
    <dbReference type="NCBI Taxonomy" id="7932"/>
    <lineage>
        <taxon>Eukaryota</taxon>
        <taxon>Metazoa</taxon>
        <taxon>Chordata</taxon>
        <taxon>Craniata</taxon>
        <taxon>Vertebrata</taxon>
        <taxon>Euteleostomi</taxon>
        <taxon>Actinopterygii</taxon>
        <taxon>Neopterygii</taxon>
        <taxon>Teleostei</taxon>
        <taxon>Elopiformes</taxon>
        <taxon>Megalopidae</taxon>
        <taxon>Megalops</taxon>
    </lineage>
</organism>
<accession>A0A9D3PR41</accession>
<dbReference type="GO" id="GO:0006629">
    <property type="term" value="P:lipid metabolic process"/>
    <property type="evidence" value="ECO:0007669"/>
    <property type="project" value="InterPro"/>
</dbReference>
<dbReference type="PROSITE" id="PS50015">
    <property type="entry name" value="SAP_B"/>
    <property type="match status" value="1"/>
</dbReference>
<dbReference type="EMBL" id="JAFDVH010000013">
    <property type="protein sequence ID" value="KAG7465959.1"/>
    <property type="molecule type" value="Genomic_DNA"/>
</dbReference>
<dbReference type="GO" id="GO:0042742">
    <property type="term" value="P:defense response to bacterium"/>
    <property type="evidence" value="ECO:0007669"/>
    <property type="project" value="InterPro"/>
</dbReference>
<dbReference type="Proteomes" id="UP001046870">
    <property type="component" value="Chromosome 13"/>
</dbReference>
<dbReference type="InterPro" id="IPR038847">
    <property type="entry name" value="Granulysin-like"/>
</dbReference>
<comment type="caution">
    <text evidence="4">The sequence shown here is derived from an EMBL/GenBank/DDBJ whole genome shotgun (WGS) entry which is preliminary data.</text>
</comment>
<dbReference type="PANTHER" id="PTHR15541:SF2">
    <property type="entry name" value="GRANULYSIN"/>
    <property type="match status" value="1"/>
</dbReference>
<name>A0A9D3PR41_MEGAT</name>
<keyword evidence="2" id="KW-0732">Signal</keyword>
<feature type="signal peptide" evidence="2">
    <location>
        <begin position="1"/>
        <end position="22"/>
    </location>
</feature>
<evidence type="ECO:0000256" key="1">
    <source>
        <dbReference type="ARBA" id="ARBA00023157"/>
    </source>
</evidence>